<organism evidence="2 3">
    <name type="scientific">Streptomyces gobitricini</name>
    <dbReference type="NCBI Taxonomy" id="68211"/>
    <lineage>
        <taxon>Bacteria</taxon>
        <taxon>Bacillati</taxon>
        <taxon>Actinomycetota</taxon>
        <taxon>Actinomycetes</taxon>
        <taxon>Kitasatosporales</taxon>
        <taxon>Streptomycetaceae</taxon>
        <taxon>Streptomyces</taxon>
    </lineage>
</organism>
<evidence type="ECO:0000313" key="2">
    <source>
        <dbReference type="EMBL" id="GAA2492112.1"/>
    </source>
</evidence>
<gene>
    <name evidence="2" type="ORF">GCM10010393_25020</name>
</gene>
<reference evidence="2 3" key="1">
    <citation type="journal article" date="2019" name="Int. J. Syst. Evol. Microbiol.">
        <title>The Global Catalogue of Microorganisms (GCM) 10K type strain sequencing project: providing services to taxonomists for standard genome sequencing and annotation.</title>
        <authorList>
            <consortium name="The Broad Institute Genomics Platform"/>
            <consortium name="The Broad Institute Genome Sequencing Center for Infectious Disease"/>
            <person name="Wu L."/>
            <person name="Ma J."/>
        </authorList>
    </citation>
    <scope>NUCLEOTIDE SEQUENCE [LARGE SCALE GENOMIC DNA]</scope>
    <source>
        <strain evidence="2 3">JCM 5062</strain>
    </source>
</reference>
<sequence length="79" mass="8285">MRALCAYVSLAAALAPTPHGGSTMAKNKKPDRGQKASPAERGAQQAKSSSMEAQAEHRVSQVTPADVAGKGRQKRFGHN</sequence>
<dbReference type="EMBL" id="BAAASR010000014">
    <property type="protein sequence ID" value="GAA2492112.1"/>
    <property type="molecule type" value="Genomic_DNA"/>
</dbReference>
<name>A0ABN3LYS9_9ACTN</name>
<evidence type="ECO:0000256" key="1">
    <source>
        <dbReference type="SAM" id="MobiDB-lite"/>
    </source>
</evidence>
<protein>
    <recommendedName>
        <fullName evidence="4">Secreted protein</fullName>
    </recommendedName>
</protein>
<evidence type="ECO:0008006" key="4">
    <source>
        <dbReference type="Google" id="ProtNLM"/>
    </source>
</evidence>
<evidence type="ECO:0000313" key="3">
    <source>
        <dbReference type="Proteomes" id="UP001499942"/>
    </source>
</evidence>
<proteinExistence type="predicted"/>
<accession>A0ABN3LYS9</accession>
<feature type="region of interest" description="Disordered" evidence="1">
    <location>
        <begin position="15"/>
        <end position="79"/>
    </location>
</feature>
<dbReference type="Proteomes" id="UP001499942">
    <property type="component" value="Unassembled WGS sequence"/>
</dbReference>
<comment type="caution">
    <text evidence="2">The sequence shown here is derived from an EMBL/GenBank/DDBJ whole genome shotgun (WGS) entry which is preliminary data.</text>
</comment>
<keyword evidence="3" id="KW-1185">Reference proteome</keyword>